<protein>
    <recommendedName>
        <fullName evidence="4">N-acetylgalactosaminide beta-1,3-galactosyltransferase</fullName>
        <ecNumber evidence="4">2.4.1.122</ecNumber>
    </recommendedName>
</protein>
<dbReference type="Gene3D" id="3.90.550.50">
    <property type="match status" value="1"/>
</dbReference>
<evidence type="ECO:0000313" key="15">
    <source>
        <dbReference type="RefSeq" id="XP_055877769.1"/>
    </source>
</evidence>
<keyword evidence="6" id="KW-0808">Transferase</keyword>
<keyword evidence="5" id="KW-0328">Glycosyltransferase</keyword>
<dbReference type="GO" id="GO:0016020">
    <property type="term" value="C:membrane"/>
    <property type="evidence" value="ECO:0007669"/>
    <property type="project" value="UniProtKB-SubCell"/>
</dbReference>
<evidence type="ECO:0000256" key="10">
    <source>
        <dbReference type="ARBA" id="ARBA00022989"/>
    </source>
</evidence>
<proteinExistence type="inferred from homology"/>
<dbReference type="GeneID" id="106061771"/>
<dbReference type="PANTHER" id="PTHR23033:SF14">
    <property type="entry name" value="GLYCOPROTEIN-N-ACETYLGALACTOSAMINE 3-BETA-GALACTOSYLTRANSFERASE 1-RELATED"/>
    <property type="match status" value="1"/>
</dbReference>
<keyword evidence="10 12" id="KW-1133">Transmembrane helix</keyword>
<keyword evidence="9" id="KW-0735">Signal-anchor</keyword>
<keyword evidence="8" id="KW-0547">Nucleotide-binding</keyword>
<evidence type="ECO:0000256" key="11">
    <source>
        <dbReference type="ARBA" id="ARBA00023136"/>
    </source>
</evidence>
<comment type="subcellular location">
    <subcellularLocation>
        <location evidence="1">Membrane</location>
        <topology evidence="1">Single-pass type II membrane protein</topology>
    </subcellularLocation>
</comment>
<evidence type="ECO:0000256" key="8">
    <source>
        <dbReference type="ARBA" id="ARBA00022741"/>
    </source>
</evidence>
<dbReference type="Pfam" id="PF02434">
    <property type="entry name" value="Fringe"/>
    <property type="match status" value="1"/>
</dbReference>
<dbReference type="InterPro" id="IPR026050">
    <property type="entry name" value="C1GALT1/C1GALT1_chp1"/>
</dbReference>
<dbReference type="PANTHER" id="PTHR23033">
    <property type="entry name" value="BETA1,3-GALACTOSYLTRANSFERASE"/>
    <property type="match status" value="1"/>
</dbReference>
<evidence type="ECO:0000256" key="7">
    <source>
        <dbReference type="ARBA" id="ARBA00022692"/>
    </source>
</evidence>
<evidence type="ECO:0000256" key="3">
    <source>
        <dbReference type="ARBA" id="ARBA00006462"/>
    </source>
</evidence>
<evidence type="ECO:0000256" key="12">
    <source>
        <dbReference type="SAM" id="Phobius"/>
    </source>
</evidence>
<gene>
    <name evidence="15" type="primary">LOC106061771</name>
</gene>
<dbReference type="GO" id="GO:0016263">
    <property type="term" value="F:glycoprotein-N-acetylgalactosamine 3-beta-galactosyltransferase activity"/>
    <property type="evidence" value="ECO:0007669"/>
    <property type="project" value="UniProtKB-EC"/>
</dbReference>
<keyword evidence="14" id="KW-1185">Reference proteome</keyword>
<dbReference type="OrthoDB" id="414175at2759"/>
<name>A0A9W2ZS25_BIOGL</name>
<evidence type="ECO:0000313" key="14">
    <source>
        <dbReference type="Proteomes" id="UP001165740"/>
    </source>
</evidence>
<feature type="transmembrane region" description="Helical" evidence="12">
    <location>
        <begin position="12"/>
        <end position="33"/>
    </location>
</feature>
<dbReference type="InterPro" id="IPR003378">
    <property type="entry name" value="Fringe-like_glycosylTrfase"/>
</dbReference>
<reference evidence="15" key="1">
    <citation type="submission" date="2025-08" db="UniProtKB">
        <authorList>
            <consortium name="RefSeq"/>
        </authorList>
    </citation>
    <scope>IDENTIFICATION</scope>
</reference>
<dbReference type="AlphaFoldDB" id="A0A9W2ZS25"/>
<dbReference type="GO" id="GO:0000166">
    <property type="term" value="F:nucleotide binding"/>
    <property type="evidence" value="ECO:0007669"/>
    <property type="project" value="UniProtKB-KW"/>
</dbReference>
<comment type="similarity">
    <text evidence="3">Belongs to the glycosyltransferase 31 family. Beta3-Gal-T subfamily.</text>
</comment>
<dbReference type="RefSeq" id="XP_055877769.1">
    <property type="nucleotide sequence ID" value="XM_056021794.1"/>
</dbReference>
<comment type="pathway">
    <text evidence="2">Protein modification; protein glycosylation.</text>
</comment>
<evidence type="ECO:0000256" key="5">
    <source>
        <dbReference type="ARBA" id="ARBA00022676"/>
    </source>
</evidence>
<organism evidence="14 15">
    <name type="scientific">Biomphalaria glabrata</name>
    <name type="common">Bloodfluke planorb</name>
    <name type="synonym">Freshwater snail</name>
    <dbReference type="NCBI Taxonomy" id="6526"/>
    <lineage>
        <taxon>Eukaryota</taxon>
        <taxon>Metazoa</taxon>
        <taxon>Spiralia</taxon>
        <taxon>Lophotrochozoa</taxon>
        <taxon>Mollusca</taxon>
        <taxon>Gastropoda</taxon>
        <taxon>Heterobranchia</taxon>
        <taxon>Euthyneura</taxon>
        <taxon>Panpulmonata</taxon>
        <taxon>Hygrophila</taxon>
        <taxon>Lymnaeoidea</taxon>
        <taxon>Planorbidae</taxon>
        <taxon>Biomphalaria</taxon>
    </lineage>
</organism>
<accession>A0A9W2ZS25</accession>
<evidence type="ECO:0000259" key="13">
    <source>
        <dbReference type="Pfam" id="PF02434"/>
    </source>
</evidence>
<feature type="domain" description="Fringe-like glycosyltransferase" evidence="13">
    <location>
        <begin position="65"/>
        <end position="232"/>
    </location>
</feature>
<evidence type="ECO:0000256" key="1">
    <source>
        <dbReference type="ARBA" id="ARBA00004606"/>
    </source>
</evidence>
<dbReference type="EC" id="2.4.1.122" evidence="4"/>
<keyword evidence="11 12" id="KW-0472">Membrane</keyword>
<dbReference type="OMA" id="ESEMHIV"/>
<evidence type="ECO:0000256" key="9">
    <source>
        <dbReference type="ARBA" id="ARBA00022968"/>
    </source>
</evidence>
<evidence type="ECO:0000256" key="4">
    <source>
        <dbReference type="ARBA" id="ARBA00012557"/>
    </source>
</evidence>
<dbReference type="Proteomes" id="UP001165740">
    <property type="component" value="Chromosome 2"/>
</dbReference>
<evidence type="ECO:0000256" key="2">
    <source>
        <dbReference type="ARBA" id="ARBA00004922"/>
    </source>
</evidence>
<sequence length="301" mass="34774">MRTWHCHTMAASCLATIAVVTCIGLWLTSYIYVKAVHQEIVTNSFVRRLSTSHTIVVGRSPKILCWVLTEQHNLGNKATAVRDTWSRRCDKFLFFSSKTNTTFPTIGLDVPKGRAHLTTKVLLAFSYCFKLYGKEFDWFLKADDDTYVIVENLRLLVQSRDPEEAVYFGYRFKPYTPQGYMSGGAGYLLSRESLKRLVLDGLLGHACETFWSIEDLDIGRCLSSVGVKAMDSLDLDGKERFHPLSLDSYFGSHDLPNWVYTYAYHPILRHYDCCSNLTISFHYIRPHLMYILDYLIYRLRH</sequence>
<evidence type="ECO:0000256" key="6">
    <source>
        <dbReference type="ARBA" id="ARBA00022679"/>
    </source>
</evidence>
<keyword evidence="7 12" id="KW-0812">Transmembrane</keyword>